<dbReference type="AlphaFoldDB" id="A0AAJ6AL77"/>
<sequence length="300" mass="34125">MPRIRTIKPEFWDSPSTAKASAVARLAFIGLWNWADDHGRGTANLKELEGFIFPNDDIRTLSEGTSENFRDVMKEVSECFGVQFYTVHQRPYYAIPSWNVHQRAERSAKPKYPGPECADTPLEPHDSNDLETSEGNSDNFLHGAKELQALEQGNRGTGEQYIMHTANTVRDKEENVHPVTRKSTRRKSTQPLGTPSDTKTKKPARYAEEFETWWEIYPRKVGKERAAKAFATATEKATLEELNKGAENYRRAVVGKDPTYIAHPATWLNSGRWTDEPDKEITPEELPPPKLPPFIPESER</sequence>
<feature type="compositionally biased region" description="Pro residues" evidence="1">
    <location>
        <begin position="285"/>
        <end position="300"/>
    </location>
</feature>
<evidence type="ECO:0000256" key="1">
    <source>
        <dbReference type="SAM" id="MobiDB-lite"/>
    </source>
</evidence>
<feature type="region of interest" description="Disordered" evidence="1">
    <location>
        <begin position="268"/>
        <end position="300"/>
    </location>
</feature>
<proteinExistence type="predicted"/>
<organism evidence="2 3">
    <name type="scientific">Auritidibacter ignavus</name>
    <dbReference type="NCBI Taxonomy" id="678932"/>
    <lineage>
        <taxon>Bacteria</taxon>
        <taxon>Bacillati</taxon>
        <taxon>Actinomycetota</taxon>
        <taxon>Actinomycetes</taxon>
        <taxon>Micrococcales</taxon>
        <taxon>Micrococcaceae</taxon>
        <taxon>Auritidibacter</taxon>
    </lineage>
</organism>
<reference evidence="2 3" key="1">
    <citation type="submission" date="2023-03" db="EMBL/GenBank/DDBJ databases">
        <title>Complete genome sequences of several Auritidibacter ignavus strains isolated from ear infections.</title>
        <authorList>
            <person name="Baehr T."/>
            <person name="Baumhoegger A.M."/>
        </authorList>
    </citation>
    <scope>NUCLEOTIDE SEQUENCE [LARGE SCALE GENOMIC DNA]</scope>
    <source>
        <strain evidence="2 3">BABAE-6</strain>
    </source>
</reference>
<gene>
    <name evidence="2" type="ORF">QDX21_07140</name>
</gene>
<dbReference type="Proteomes" id="UP001224674">
    <property type="component" value="Chromosome"/>
</dbReference>
<accession>A0AAJ6AL77</accession>
<feature type="compositionally biased region" description="Basic and acidic residues" evidence="1">
    <location>
        <begin position="273"/>
        <end position="282"/>
    </location>
</feature>
<feature type="region of interest" description="Disordered" evidence="1">
    <location>
        <begin position="171"/>
        <end position="204"/>
    </location>
</feature>
<protein>
    <submittedName>
        <fullName evidence="2">Uncharacterized protein</fullName>
    </submittedName>
</protein>
<feature type="compositionally biased region" description="Basic residues" evidence="1">
    <location>
        <begin position="179"/>
        <end position="188"/>
    </location>
</feature>
<dbReference type="RefSeq" id="WP_279674355.1">
    <property type="nucleotide sequence ID" value="NZ_CP122565.1"/>
</dbReference>
<keyword evidence="3" id="KW-1185">Reference proteome</keyword>
<feature type="region of interest" description="Disordered" evidence="1">
    <location>
        <begin position="106"/>
        <end position="136"/>
    </location>
</feature>
<dbReference type="EMBL" id="CP122566">
    <property type="protein sequence ID" value="WGH92110.1"/>
    <property type="molecule type" value="Genomic_DNA"/>
</dbReference>
<evidence type="ECO:0000313" key="2">
    <source>
        <dbReference type="EMBL" id="WGH92110.1"/>
    </source>
</evidence>
<evidence type="ECO:0000313" key="3">
    <source>
        <dbReference type="Proteomes" id="UP001224674"/>
    </source>
</evidence>
<name>A0AAJ6AL77_9MICC</name>